<comment type="caution">
    <text evidence="1">The sequence shown here is derived from an EMBL/GenBank/DDBJ whole genome shotgun (WGS) entry which is preliminary data.</text>
</comment>
<dbReference type="PANTHER" id="PTHR38790:SF9">
    <property type="entry name" value="F-BOX DOMAIN-CONTAINING PROTEIN"/>
    <property type="match status" value="1"/>
</dbReference>
<evidence type="ECO:0000313" key="2">
    <source>
        <dbReference type="Proteomes" id="UP000481861"/>
    </source>
</evidence>
<protein>
    <recommendedName>
        <fullName evidence="3">F-box domain-containing protein</fullName>
    </recommendedName>
</protein>
<dbReference type="EMBL" id="JAADJZ010000010">
    <property type="protein sequence ID" value="KAF2872217.1"/>
    <property type="molecule type" value="Genomic_DNA"/>
</dbReference>
<dbReference type="Proteomes" id="UP000481861">
    <property type="component" value="Unassembled WGS sequence"/>
</dbReference>
<evidence type="ECO:0008006" key="3">
    <source>
        <dbReference type="Google" id="ProtNLM"/>
    </source>
</evidence>
<dbReference type="PANTHER" id="PTHR38790">
    <property type="entry name" value="2EXR DOMAIN-CONTAINING PROTEIN-RELATED"/>
    <property type="match status" value="1"/>
</dbReference>
<dbReference type="OrthoDB" id="62952at2759"/>
<gene>
    <name evidence="1" type="ORF">BDV95DRAFT_38949</name>
</gene>
<accession>A0A7C8I6V2</accession>
<proteinExistence type="predicted"/>
<dbReference type="AlphaFoldDB" id="A0A7C8I6V2"/>
<organism evidence="1 2">
    <name type="scientific">Massariosphaeria phaeospora</name>
    <dbReference type="NCBI Taxonomy" id="100035"/>
    <lineage>
        <taxon>Eukaryota</taxon>
        <taxon>Fungi</taxon>
        <taxon>Dikarya</taxon>
        <taxon>Ascomycota</taxon>
        <taxon>Pezizomycotina</taxon>
        <taxon>Dothideomycetes</taxon>
        <taxon>Pleosporomycetidae</taxon>
        <taxon>Pleosporales</taxon>
        <taxon>Pleosporales incertae sedis</taxon>
        <taxon>Massariosphaeria</taxon>
    </lineage>
</organism>
<reference evidence="1 2" key="1">
    <citation type="submission" date="2020-01" db="EMBL/GenBank/DDBJ databases">
        <authorList>
            <consortium name="DOE Joint Genome Institute"/>
            <person name="Haridas S."/>
            <person name="Albert R."/>
            <person name="Binder M."/>
            <person name="Bloem J."/>
            <person name="Labutti K."/>
            <person name="Salamov A."/>
            <person name="Andreopoulos B."/>
            <person name="Baker S.E."/>
            <person name="Barry K."/>
            <person name="Bills G."/>
            <person name="Bluhm B.H."/>
            <person name="Cannon C."/>
            <person name="Castanera R."/>
            <person name="Culley D.E."/>
            <person name="Daum C."/>
            <person name="Ezra D."/>
            <person name="Gonzalez J.B."/>
            <person name="Henrissat B."/>
            <person name="Kuo A."/>
            <person name="Liang C."/>
            <person name="Lipzen A."/>
            <person name="Lutzoni F."/>
            <person name="Magnuson J."/>
            <person name="Mondo S."/>
            <person name="Nolan M."/>
            <person name="Ohm R."/>
            <person name="Pangilinan J."/>
            <person name="Park H.-J.H."/>
            <person name="Ramirez L."/>
            <person name="Alfaro M."/>
            <person name="Sun H."/>
            <person name="Tritt A."/>
            <person name="Yoshinaga Y."/>
            <person name="Zwiers L.-H.L."/>
            <person name="Turgeon B.G."/>
            <person name="Goodwin S.B."/>
            <person name="Spatafora J.W."/>
            <person name="Crous P.W."/>
            <person name="Grigoriev I.V."/>
        </authorList>
    </citation>
    <scope>NUCLEOTIDE SEQUENCE [LARGE SCALE GENOMIC DNA]</scope>
    <source>
        <strain evidence="1 2">CBS 611.86</strain>
    </source>
</reference>
<sequence>MARIPRRNHSVSGPPSAHCVLKDVACCCNMAQIHQFYMAMMALRRNPLRKCKIEDMTTDVVENAEVKMSDSRVERLEPPTKVLRAILRNPPPIALTTTEPFRFFDLPREIRDHVYSYLVVRRGKKKSIIEAKEILRGQKKRATAQRTRERLNQKRVQNGRAPVSLRDAVTEPIVRLSVLQASKLLHYEASDCLYQSNWFAVCLDNFPVTRLDTPLGWNFSQITKLQLELQLKDAQRMNSYIDWATFFAAFPSLRFLRIIPTFHPRYYDWARTELQDWDTAHYIQRAFFRELLAAVPENLDLKLGPSLDSGDDMTLEGKSPVSKRVLLHMYAELGMRRDVGGSGGYIAVDRIVDCGERA</sequence>
<name>A0A7C8I6V2_9PLEO</name>
<keyword evidence="2" id="KW-1185">Reference proteome</keyword>
<evidence type="ECO:0000313" key="1">
    <source>
        <dbReference type="EMBL" id="KAF2872217.1"/>
    </source>
</evidence>